<dbReference type="EMBL" id="CP062310">
    <property type="protein sequence ID" value="QOJ79424.1"/>
    <property type="molecule type" value="Genomic_DNA"/>
</dbReference>
<evidence type="ECO:0000256" key="1">
    <source>
        <dbReference type="SAM" id="Phobius"/>
    </source>
</evidence>
<dbReference type="NCBIfam" id="TIGR00304">
    <property type="entry name" value="TIGR00304 family membrane protein"/>
    <property type="match status" value="1"/>
</dbReference>
<feature type="transmembrane region" description="Helical" evidence="1">
    <location>
        <begin position="58"/>
        <end position="77"/>
    </location>
</feature>
<sequence>MRAEEIGALVVLLGVMLIMAGIVLAILGSATQLVGIGGCVFIGPFPLCFGYGQNPLLVVLASIAMALAMIIATYILFSGSVKSEKNTQG</sequence>
<dbReference type="RefSeq" id="WP_192819396.1">
    <property type="nucleotide sequence ID" value="NZ_CP062310.1"/>
</dbReference>
<dbReference type="Pfam" id="PF01998">
    <property type="entry name" value="DUF131"/>
    <property type="match status" value="1"/>
</dbReference>
<dbReference type="InterPro" id="IPR002849">
    <property type="entry name" value="DUF131"/>
</dbReference>
<dbReference type="GeneID" id="59148809"/>
<proteinExistence type="predicted"/>
<feature type="transmembrane region" description="Helical" evidence="1">
    <location>
        <begin position="33"/>
        <end position="52"/>
    </location>
</feature>
<keyword evidence="1" id="KW-0472">Membrane</keyword>
<name>A0A7L9FKF9_9CREN</name>
<keyword evidence="3" id="KW-1185">Reference proteome</keyword>
<protein>
    <submittedName>
        <fullName evidence="2">DUF131 domain-containing protein</fullName>
    </submittedName>
</protein>
<dbReference type="Proteomes" id="UP000594121">
    <property type="component" value="Chromosome"/>
</dbReference>
<dbReference type="InParanoid" id="A0A7L9FKF9"/>
<reference evidence="2 3" key="1">
    <citation type="submission" date="2020-10" db="EMBL/GenBank/DDBJ databases">
        <title>Thermofilum lucidum 3507LT sp. nov. a novel member of Thermofilaceae family isolated from Chile hot spring, and proposal of description order Thermofilales.</title>
        <authorList>
            <person name="Zayulina K.S."/>
            <person name="Elcheninov A.G."/>
            <person name="Toshchakov S.V."/>
            <person name="Kublanov I.V."/>
        </authorList>
    </citation>
    <scope>NUCLEOTIDE SEQUENCE [LARGE SCALE GENOMIC DNA]</scope>
    <source>
        <strain evidence="2 3">3507LT</strain>
    </source>
</reference>
<feature type="transmembrane region" description="Helical" evidence="1">
    <location>
        <begin position="6"/>
        <end position="26"/>
    </location>
</feature>
<accession>A0A7L9FKF9</accession>
<evidence type="ECO:0000313" key="3">
    <source>
        <dbReference type="Proteomes" id="UP000594121"/>
    </source>
</evidence>
<gene>
    <name evidence="2" type="ORF">IG193_02895</name>
</gene>
<keyword evidence="1" id="KW-1133">Transmembrane helix</keyword>
<dbReference type="KEGG" id="thel:IG193_02895"/>
<keyword evidence="1" id="KW-0812">Transmembrane</keyword>
<dbReference type="AlphaFoldDB" id="A0A7L9FKF9"/>
<evidence type="ECO:0000313" key="2">
    <source>
        <dbReference type="EMBL" id="QOJ79424.1"/>
    </source>
</evidence>
<organism evidence="2 3">
    <name type="scientific">Infirmifilum lucidum</name>
    <dbReference type="NCBI Taxonomy" id="2776706"/>
    <lineage>
        <taxon>Archaea</taxon>
        <taxon>Thermoproteota</taxon>
        <taxon>Thermoprotei</taxon>
        <taxon>Thermofilales</taxon>
        <taxon>Thermofilaceae</taxon>
        <taxon>Infirmifilum</taxon>
    </lineage>
</organism>